<proteinExistence type="predicted"/>
<reference evidence="2" key="1">
    <citation type="submission" date="2020-07" db="EMBL/GenBank/DDBJ databases">
        <authorList>
            <person name="Lin J."/>
        </authorList>
    </citation>
    <scope>NUCLEOTIDE SEQUENCE</scope>
</reference>
<feature type="compositionally biased region" description="Pro residues" evidence="1">
    <location>
        <begin position="27"/>
        <end position="48"/>
    </location>
</feature>
<feature type="region of interest" description="Disordered" evidence="1">
    <location>
        <begin position="1"/>
        <end position="48"/>
    </location>
</feature>
<organism evidence="2">
    <name type="scientific">Ananas comosus var. bracteatus</name>
    <name type="common">red pineapple</name>
    <dbReference type="NCBI Taxonomy" id="296719"/>
    <lineage>
        <taxon>Eukaryota</taxon>
        <taxon>Viridiplantae</taxon>
        <taxon>Streptophyta</taxon>
        <taxon>Embryophyta</taxon>
        <taxon>Tracheophyta</taxon>
        <taxon>Spermatophyta</taxon>
        <taxon>Magnoliopsida</taxon>
        <taxon>Liliopsida</taxon>
        <taxon>Poales</taxon>
        <taxon>Bromeliaceae</taxon>
        <taxon>Bromelioideae</taxon>
        <taxon>Ananas</taxon>
    </lineage>
</organism>
<evidence type="ECO:0000256" key="1">
    <source>
        <dbReference type="SAM" id="MobiDB-lite"/>
    </source>
</evidence>
<gene>
    <name evidence="2" type="ORF">CB5_LOCUS3603</name>
</gene>
<accession>A0A6V7NP50</accession>
<protein>
    <submittedName>
        <fullName evidence="2">Uncharacterized protein</fullName>
    </submittedName>
</protein>
<evidence type="ECO:0000313" key="2">
    <source>
        <dbReference type="EMBL" id="CAD1820392.1"/>
    </source>
</evidence>
<name>A0A6V7NP50_ANACO</name>
<dbReference type="AlphaFoldDB" id="A0A6V7NP50"/>
<sequence>MEVASAMGSEKSLEISSSDSFIENDPLPSPSPSFPRNPPPRPGNPLLPIPCAQVGVRSSSSSSSFPAAQGEFGGNRMGWERDRKFAAWVGGSDSAVVEILDRSEISHPFSSNPVVSYRYAAGRRTALLLERHASCLASSHLLHSRDGANR</sequence>
<dbReference type="EMBL" id="LR862140">
    <property type="protein sequence ID" value="CAD1820392.1"/>
    <property type="molecule type" value="Genomic_DNA"/>
</dbReference>
<feature type="compositionally biased region" description="Low complexity" evidence="1">
    <location>
        <begin position="14"/>
        <end position="23"/>
    </location>
</feature>